<evidence type="ECO:0000313" key="1">
    <source>
        <dbReference type="EMBL" id="JAG84191.1"/>
    </source>
</evidence>
<name>A0A0C9RCW5_9HYME</name>
<gene>
    <name evidence="1" type="primary">Myo16</name>
    <name evidence="1" type="ORF">g.29892</name>
</gene>
<reference evidence="1" key="1">
    <citation type="submission" date="2015-01" db="EMBL/GenBank/DDBJ databases">
        <title>Transcriptome Assembly of Fopius arisanus.</title>
        <authorList>
            <person name="Geib S."/>
        </authorList>
    </citation>
    <scope>NUCLEOTIDE SEQUENCE</scope>
</reference>
<protein>
    <submittedName>
        <fullName evidence="1">Myo16 protein</fullName>
    </submittedName>
</protein>
<proteinExistence type="predicted"/>
<dbReference type="EMBL" id="GBYB01014424">
    <property type="protein sequence ID" value="JAG84191.1"/>
    <property type="molecule type" value="Transcribed_RNA"/>
</dbReference>
<organism evidence="1">
    <name type="scientific">Fopius arisanus</name>
    <dbReference type="NCBI Taxonomy" id="64838"/>
    <lineage>
        <taxon>Eukaryota</taxon>
        <taxon>Metazoa</taxon>
        <taxon>Ecdysozoa</taxon>
        <taxon>Arthropoda</taxon>
        <taxon>Hexapoda</taxon>
        <taxon>Insecta</taxon>
        <taxon>Pterygota</taxon>
        <taxon>Neoptera</taxon>
        <taxon>Endopterygota</taxon>
        <taxon>Hymenoptera</taxon>
        <taxon>Apocrita</taxon>
        <taxon>Ichneumonoidea</taxon>
        <taxon>Braconidae</taxon>
        <taxon>Opiinae</taxon>
        <taxon>Fopius</taxon>
    </lineage>
</organism>
<sequence>MLLSMSACADLYLDDSNYGHCSGYLKNATTNAATRATPTTIYCTFLECIRQVNKDNLEARVALRNGKKLVGMKRTRSFIITRYVFARRGICIVRDPGKSTTARPTTGVIDPRGNNLSHQMPLITFPPKEILTKTSINDSTMTSSI</sequence>
<dbReference type="AlphaFoldDB" id="A0A0C9RCW5"/>
<accession>A0A0C9RCW5</accession>